<dbReference type="Pfam" id="PF07883">
    <property type="entry name" value="Cupin_2"/>
    <property type="match status" value="1"/>
</dbReference>
<dbReference type="CDD" id="cd02208">
    <property type="entry name" value="cupin_RmlC-like"/>
    <property type="match status" value="1"/>
</dbReference>
<dbReference type="PROSITE" id="PS00041">
    <property type="entry name" value="HTH_ARAC_FAMILY_1"/>
    <property type="match status" value="1"/>
</dbReference>
<keyword evidence="2" id="KW-0238">DNA-binding</keyword>
<dbReference type="PANTHER" id="PTHR43280">
    <property type="entry name" value="ARAC-FAMILY TRANSCRIPTIONAL REGULATOR"/>
    <property type="match status" value="1"/>
</dbReference>
<dbReference type="PANTHER" id="PTHR43280:SF28">
    <property type="entry name" value="HTH-TYPE TRANSCRIPTIONAL ACTIVATOR RHAS"/>
    <property type="match status" value="1"/>
</dbReference>
<evidence type="ECO:0000313" key="5">
    <source>
        <dbReference type="EMBL" id="MEQ2424755.1"/>
    </source>
</evidence>
<dbReference type="SUPFAM" id="SSF51182">
    <property type="entry name" value="RmlC-like cupins"/>
    <property type="match status" value="1"/>
</dbReference>
<dbReference type="RefSeq" id="WP_040379630.1">
    <property type="nucleotide sequence ID" value="NZ_JBBMFM010000018.1"/>
</dbReference>
<dbReference type="InterPro" id="IPR020449">
    <property type="entry name" value="Tscrpt_reg_AraC-type_HTH"/>
</dbReference>
<dbReference type="InterPro" id="IPR018060">
    <property type="entry name" value="HTH_AraC"/>
</dbReference>
<dbReference type="SUPFAM" id="SSF46689">
    <property type="entry name" value="Homeodomain-like"/>
    <property type="match status" value="1"/>
</dbReference>
<comment type="caution">
    <text evidence="5">The sequence shown here is derived from an EMBL/GenBank/DDBJ whole genome shotgun (WGS) entry which is preliminary data.</text>
</comment>
<reference evidence="5 6" key="1">
    <citation type="submission" date="2024-03" db="EMBL/GenBank/DDBJ databases">
        <title>Human intestinal bacterial collection.</title>
        <authorList>
            <person name="Pauvert C."/>
            <person name="Hitch T.C.A."/>
            <person name="Clavel T."/>
        </authorList>
    </citation>
    <scope>NUCLEOTIDE SEQUENCE [LARGE SCALE GENOMIC DNA]</scope>
    <source>
        <strain evidence="5 6">CLA-SR-H021</strain>
    </source>
</reference>
<evidence type="ECO:0000256" key="1">
    <source>
        <dbReference type="ARBA" id="ARBA00023015"/>
    </source>
</evidence>
<dbReference type="InterPro" id="IPR014710">
    <property type="entry name" value="RmlC-like_jellyroll"/>
</dbReference>
<dbReference type="EMBL" id="JBBMFM010000018">
    <property type="protein sequence ID" value="MEQ2424755.1"/>
    <property type="molecule type" value="Genomic_DNA"/>
</dbReference>
<evidence type="ECO:0000259" key="4">
    <source>
        <dbReference type="PROSITE" id="PS01124"/>
    </source>
</evidence>
<dbReference type="Gene3D" id="2.60.120.10">
    <property type="entry name" value="Jelly Rolls"/>
    <property type="match status" value="1"/>
</dbReference>
<proteinExistence type="predicted"/>
<dbReference type="PRINTS" id="PR00032">
    <property type="entry name" value="HTHARAC"/>
</dbReference>
<dbReference type="InterPro" id="IPR013096">
    <property type="entry name" value="Cupin_2"/>
</dbReference>
<dbReference type="Pfam" id="PF12833">
    <property type="entry name" value="HTH_18"/>
    <property type="match status" value="1"/>
</dbReference>
<dbReference type="Proteomes" id="UP001454086">
    <property type="component" value="Unassembled WGS sequence"/>
</dbReference>
<name>A0ABV1D446_9FIRM</name>
<gene>
    <name evidence="5" type="ORF">WMQ36_07200</name>
</gene>
<keyword evidence="1" id="KW-0805">Transcription regulation</keyword>
<evidence type="ECO:0000313" key="6">
    <source>
        <dbReference type="Proteomes" id="UP001454086"/>
    </source>
</evidence>
<dbReference type="InterPro" id="IPR018062">
    <property type="entry name" value="HTH_AraC-typ_CS"/>
</dbReference>
<dbReference type="InterPro" id="IPR009057">
    <property type="entry name" value="Homeodomain-like_sf"/>
</dbReference>
<feature type="domain" description="HTH araC/xylS-type" evidence="4">
    <location>
        <begin position="194"/>
        <end position="292"/>
    </location>
</feature>
<dbReference type="SMART" id="SM00342">
    <property type="entry name" value="HTH_ARAC"/>
    <property type="match status" value="1"/>
</dbReference>
<evidence type="ECO:0000256" key="3">
    <source>
        <dbReference type="ARBA" id="ARBA00023163"/>
    </source>
</evidence>
<accession>A0ABV1D446</accession>
<dbReference type="InterPro" id="IPR011051">
    <property type="entry name" value="RmlC_Cupin_sf"/>
</dbReference>
<protein>
    <submittedName>
        <fullName evidence="5">AraC family transcriptional regulator</fullName>
    </submittedName>
</protein>
<keyword evidence="6" id="KW-1185">Reference proteome</keyword>
<dbReference type="Gene3D" id="1.10.10.60">
    <property type="entry name" value="Homeodomain-like"/>
    <property type="match status" value="2"/>
</dbReference>
<keyword evidence="3" id="KW-0804">Transcription</keyword>
<dbReference type="PROSITE" id="PS01124">
    <property type="entry name" value="HTH_ARAC_FAMILY_2"/>
    <property type="match status" value="1"/>
</dbReference>
<organism evidence="5 6">
    <name type="scientific">Enterocloster hominis</name>
    <name type="common">ex Hitch et al. 2024</name>
    <dbReference type="NCBI Taxonomy" id="1917870"/>
    <lineage>
        <taxon>Bacteria</taxon>
        <taxon>Bacillati</taxon>
        <taxon>Bacillota</taxon>
        <taxon>Clostridia</taxon>
        <taxon>Lachnospirales</taxon>
        <taxon>Lachnospiraceae</taxon>
        <taxon>Enterocloster</taxon>
    </lineage>
</organism>
<evidence type="ECO:0000256" key="2">
    <source>
        <dbReference type="ARBA" id="ARBA00023125"/>
    </source>
</evidence>
<sequence length="319" mass="37237">MAMQVNVKQDFSEVMDYMIPQYPVYIRSAFLSQYHNYTAVSHWHEDVEIIYVLSGTMQYDVNGENITLYENEGIVVNSRNFHFGYSDKKEECGFICFIIHPSVLSGNPYIRERYVRPFTECQAIPFLHLRPDKKWQNELLEVLWTVFHLNQDAPEFYLLCQEAVFRIFTLLYTNNMELLSEKSEKADISLIQLRKMVGYIQKHYQDSIMLDDIAKIGEMGKTACCNIFKKYMNTSPIDYVITYRLAQSTVLLTETRLPITEIAYGSGFHNASYYTKSFRKQYGKTPGQMRKEYLKQGLNVGRADGSFQNSRTEAALQRS</sequence>